<dbReference type="AlphaFoldDB" id="A0A1S6JLX8"/>
<evidence type="ECO:0000313" key="3">
    <source>
        <dbReference type="EMBL" id="AQS79322.1"/>
    </source>
</evidence>
<protein>
    <submittedName>
        <fullName evidence="3">Hypothetical bacteriocin secretion protein</fullName>
    </submittedName>
</protein>
<keyword evidence="1" id="KW-0812">Transmembrane</keyword>
<keyword evidence="1" id="KW-1133">Transmembrane helix</keyword>
<evidence type="ECO:0000313" key="4">
    <source>
        <dbReference type="EMBL" id="AQS79329.1"/>
    </source>
</evidence>
<gene>
    <name evidence="3" type="primary">ORF4</name>
</gene>
<dbReference type="EMBL" id="KY315453">
    <property type="protein sequence ID" value="AQS79329.1"/>
    <property type="molecule type" value="Genomic_DNA"/>
</dbReference>
<reference evidence="3" key="1">
    <citation type="journal article" date="2017" name="Front. Microbiol.">
        <title>The sil Locus in Streptococcus Anginosus Group: Interspecies Competition and a Hotspot of Genetic Diversity.</title>
        <authorList>
            <person name="Mendonca M.L."/>
            <person name="Szamosi J.C."/>
            <person name="Lacroix A.M."/>
            <person name="Fontes M.E."/>
            <person name="Bowdish D.M."/>
            <person name="Surette M.G."/>
        </authorList>
    </citation>
    <scope>NUCLEOTIDE SEQUENCE</scope>
    <source>
        <strain evidence="2">C1050</strain>
        <strain evidence="3">C232</strain>
        <strain evidence="4">C818</strain>
    </source>
</reference>
<sequence length="128" mass="15114">MKNTQRTIITMLISIILITIVGMYFEIKAINIPNLSLSSLILEILIHYFAYKQNRPEITLLKTFDLYKKFVKKTLLMFIVIITFVGYKIFFSDIPNILSFFYCHIIVVFYTVGYILCLNNNILKNERE</sequence>
<feature type="transmembrane region" description="Helical" evidence="1">
    <location>
        <begin position="7"/>
        <end position="25"/>
    </location>
</feature>
<proteinExistence type="predicted"/>
<dbReference type="EMBL" id="KY315450">
    <property type="protein sequence ID" value="AQS79308.1"/>
    <property type="molecule type" value="Genomic_DNA"/>
</dbReference>
<dbReference type="EMBL" id="KY315452">
    <property type="protein sequence ID" value="AQS79322.1"/>
    <property type="molecule type" value="Genomic_DNA"/>
</dbReference>
<name>A0A1S6JLX8_STRCV</name>
<keyword evidence="1" id="KW-0472">Membrane</keyword>
<evidence type="ECO:0000256" key="1">
    <source>
        <dbReference type="SAM" id="Phobius"/>
    </source>
</evidence>
<feature type="transmembrane region" description="Helical" evidence="1">
    <location>
        <begin position="70"/>
        <end position="91"/>
    </location>
</feature>
<accession>A0A1S6JLX8</accession>
<organism evidence="3">
    <name type="scientific">Streptococcus constellatus subsp. pharyngis</name>
    <dbReference type="NCBI Taxonomy" id="184250"/>
    <lineage>
        <taxon>Bacteria</taxon>
        <taxon>Bacillati</taxon>
        <taxon>Bacillota</taxon>
        <taxon>Bacilli</taxon>
        <taxon>Lactobacillales</taxon>
        <taxon>Streptococcaceae</taxon>
        <taxon>Streptococcus</taxon>
        <taxon>Streptococcus anginosus group</taxon>
    </lineage>
</organism>
<feature type="transmembrane region" description="Helical" evidence="1">
    <location>
        <begin position="31"/>
        <end position="50"/>
    </location>
</feature>
<feature type="transmembrane region" description="Helical" evidence="1">
    <location>
        <begin position="97"/>
        <end position="118"/>
    </location>
</feature>
<evidence type="ECO:0000313" key="2">
    <source>
        <dbReference type="EMBL" id="AQS79308.1"/>
    </source>
</evidence>